<reference evidence="2 3" key="2">
    <citation type="journal article" date="2016" name="Infect. Immun.">
        <title>Helicobacter saguini, a Novel Helicobacter Isolated from Cotton-Top Tamarins with Ulcerative Colitis, Has Proinflammatory Properties and Induces Typhlocolitis and Dysplasia in Gnotobiotic IL-10-/- Mice.</title>
        <authorList>
            <person name="Shen Z."/>
            <person name="Mannion A."/>
            <person name="Whary M.T."/>
            <person name="Muthupalani S."/>
            <person name="Sheh A."/>
            <person name="Feng Y."/>
            <person name="Gong G."/>
            <person name="Vandamme P."/>
            <person name="Holcombe H.R."/>
            <person name="Paster B.J."/>
            <person name="Fox J.G."/>
        </authorList>
    </citation>
    <scope>NUCLEOTIDE SEQUENCE [LARGE SCALE GENOMIC DNA]</scope>
    <source>
        <strain evidence="2 3">MIT 97-6194</strain>
    </source>
</reference>
<dbReference type="Proteomes" id="UP000477070">
    <property type="component" value="Unassembled WGS sequence"/>
</dbReference>
<evidence type="ECO:0000313" key="4">
    <source>
        <dbReference type="Proteomes" id="UP000477070"/>
    </source>
</evidence>
<evidence type="ECO:0000313" key="1">
    <source>
        <dbReference type="EMBL" id="MWV69098.1"/>
    </source>
</evidence>
<evidence type="ECO:0000313" key="2">
    <source>
        <dbReference type="EMBL" id="TLD91534.1"/>
    </source>
</evidence>
<protein>
    <submittedName>
        <fullName evidence="2">Uncharacterized protein</fullName>
    </submittedName>
</protein>
<dbReference type="EMBL" id="QBIU01000001">
    <property type="protein sequence ID" value="MWV69098.1"/>
    <property type="molecule type" value="Genomic_DNA"/>
</dbReference>
<dbReference type="Proteomes" id="UP000029714">
    <property type="component" value="Unassembled WGS sequence"/>
</dbReference>
<accession>A0A099B644</accession>
<dbReference type="RefSeq" id="WP_034569853.1">
    <property type="nucleotide sequence ID" value="NZ_JRMP02000034.1"/>
</dbReference>
<dbReference type="EMBL" id="JRMP02000034">
    <property type="protein sequence ID" value="TLD91534.1"/>
    <property type="molecule type" value="Genomic_DNA"/>
</dbReference>
<evidence type="ECO:0000313" key="3">
    <source>
        <dbReference type="Proteomes" id="UP000029714"/>
    </source>
</evidence>
<reference evidence="2 3" key="1">
    <citation type="journal article" date="2014" name="Genome Announc.">
        <title>Draft genome sequences of eight enterohepatic helicobacter species isolated from both laboratory and wild rodents.</title>
        <authorList>
            <person name="Sheh A."/>
            <person name="Shen Z."/>
            <person name="Fox J.G."/>
        </authorList>
    </citation>
    <scope>NUCLEOTIDE SEQUENCE [LARGE SCALE GENOMIC DNA]</scope>
    <source>
        <strain evidence="2 3">MIT 97-6194</strain>
    </source>
</reference>
<name>A0A099B644_9HELI</name>
<comment type="caution">
    <text evidence="2">The sequence shown here is derived from an EMBL/GenBank/DDBJ whole genome shotgun (WGS) entry which is preliminary data.</text>
</comment>
<sequence>MSELSKKLGEELKDYFLYRQYRCMETTINENAYYYVTEGKIQVVENKVVIEDFKLESFAFAPKLNEPIKILSYEKSTNGLPIYNTSVISKLIILHKSNANIFKQNFSESTINKIQELILNAQVDENDKLEVLKLLFSVSDNNVIFFYSTSLQKEFYKKMQVFDTQKKIFESFLKSKPKEIDIIETLIYAFYPNANVEFTLYLLNKYSNAIVTTQYNIKNKIDSKDNTKEAQYEIHTPFRFIDILFAKALFSNRLDLINLLERYNVKKEVLIDIAKLNEYDIKKYKFDELFIIVENLASWDINNNPLKYILDKGINDKKLLEYIIWNTFIMLFEGIYYREGFILYDIFGYAMKYQDSLRKDEALGEDGKINLEYIIFTYTNIELIFKTLQYINITLRQYFIASDEVYPLLSQELYDLLTPIVSGNYDTLATHYKDVVLYLVKNFRGRYNENITSYLEISDEEEIKELEKIKENIREETIMFIVRRVQ</sequence>
<reference evidence="1 4" key="4">
    <citation type="submission" date="2019-12" db="EMBL/GenBank/DDBJ databases">
        <title>Multi-Generational Helicobacter saguini Isolates.</title>
        <authorList>
            <person name="Mannion A."/>
            <person name="Shen Z."/>
            <person name="Fox J.G."/>
        </authorList>
    </citation>
    <scope>NUCLEOTIDE SEQUENCE [LARGE SCALE GENOMIC DNA]</scope>
    <source>
        <strain evidence="1">16-048</strain>
        <strain evidence="4">16-048 (F4)</strain>
    </source>
</reference>
<keyword evidence="3" id="KW-1185">Reference proteome</keyword>
<organism evidence="2 3">
    <name type="scientific">Helicobacter saguini</name>
    <dbReference type="NCBI Taxonomy" id="1548018"/>
    <lineage>
        <taxon>Bacteria</taxon>
        <taxon>Pseudomonadati</taxon>
        <taxon>Campylobacterota</taxon>
        <taxon>Epsilonproteobacteria</taxon>
        <taxon>Campylobacterales</taxon>
        <taxon>Helicobacteraceae</taxon>
        <taxon>Helicobacter</taxon>
    </lineage>
</organism>
<reference evidence="2" key="3">
    <citation type="submission" date="2018-04" db="EMBL/GenBank/DDBJ databases">
        <authorList>
            <person name="Sheh A."/>
            <person name="Shen Z."/>
            <person name="Mannion A.J."/>
            <person name="Fox J.G."/>
        </authorList>
    </citation>
    <scope>NUCLEOTIDE SEQUENCE</scope>
    <source>
        <strain evidence="2">MIT 97-6194</strain>
    </source>
</reference>
<gene>
    <name evidence="1" type="ORF">DCO61_03440</name>
    <name evidence="2" type="ORF">LS64_011800</name>
</gene>
<dbReference type="AlphaFoldDB" id="A0A099B644"/>
<proteinExistence type="predicted"/>